<proteinExistence type="predicted"/>
<feature type="transmembrane region" description="Helical" evidence="1">
    <location>
        <begin position="12"/>
        <end position="31"/>
    </location>
</feature>
<evidence type="ECO:0000313" key="2">
    <source>
        <dbReference type="EMBL" id="KMO36685.1"/>
    </source>
</evidence>
<dbReference type="PATRIC" id="fig|1187852.3.peg.1479"/>
<sequence length="138" mass="14846">MNVDSRSANIVINVLALCAALLSVVGTGYIINHAFQARRAEDDTAALTMNAIAGDLDSRRTLASCYVDGCPPLPRSEIIACAWRKIIAEGPESGEDDRTRLHAVCDPLSASEQEISENAKASLQRRIQARRAAARAEP</sequence>
<accession>A0A0J6SN93</accession>
<dbReference type="Proteomes" id="UP000036449">
    <property type="component" value="Unassembled WGS sequence"/>
</dbReference>
<evidence type="ECO:0000313" key="3">
    <source>
        <dbReference type="Proteomes" id="UP000036449"/>
    </source>
</evidence>
<gene>
    <name evidence="2" type="ORF">VQ03_20195</name>
</gene>
<keyword evidence="1" id="KW-1133">Transmembrane helix</keyword>
<keyword evidence="1" id="KW-0472">Membrane</keyword>
<evidence type="ECO:0000256" key="1">
    <source>
        <dbReference type="SAM" id="Phobius"/>
    </source>
</evidence>
<dbReference type="EMBL" id="LABZ01000145">
    <property type="protein sequence ID" value="KMO36685.1"/>
    <property type="molecule type" value="Genomic_DNA"/>
</dbReference>
<comment type="caution">
    <text evidence="2">The sequence shown here is derived from an EMBL/GenBank/DDBJ whole genome shotgun (WGS) entry which is preliminary data.</text>
</comment>
<dbReference type="RefSeq" id="WP_048452690.1">
    <property type="nucleotide sequence ID" value="NZ_JBNNPJ010000229.1"/>
</dbReference>
<name>A0A0J6SN93_9HYPH</name>
<organism evidence="2 3">
    <name type="scientific">Methylobacterium tarhaniae</name>
    <dbReference type="NCBI Taxonomy" id="1187852"/>
    <lineage>
        <taxon>Bacteria</taxon>
        <taxon>Pseudomonadati</taxon>
        <taxon>Pseudomonadota</taxon>
        <taxon>Alphaproteobacteria</taxon>
        <taxon>Hyphomicrobiales</taxon>
        <taxon>Methylobacteriaceae</taxon>
        <taxon>Methylobacterium</taxon>
    </lineage>
</organism>
<keyword evidence="1" id="KW-0812">Transmembrane</keyword>
<dbReference type="AlphaFoldDB" id="A0A0J6SN93"/>
<reference evidence="2 3" key="1">
    <citation type="submission" date="2015-03" db="EMBL/GenBank/DDBJ databases">
        <title>Genome sequencing of Methylobacterium tarhaniae DSM 25844.</title>
        <authorList>
            <person name="Chaudhry V."/>
            <person name="Patil P.B."/>
        </authorList>
    </citation>
    <scope>NUCLEOTIDE SEQUENCE [LARGE SCALE GENOMIC DNA]</scope>
    <source>
        <strain evidence="2 3">DSM 25844</strain>
    </source>
</reference>
<keyword evidence="3" id="KW-1185">Reference proteome</keyword>
<protein>
    <submittedName>
        <fullName evidence="2">Uncharacterized protein</fullName>
    </submittedName>
</protein>
<dbReference type="OrthoDB" id="7226379at2"/>